<gene>
    <name evidence="3" type="ORF">EW026_g8299</name>
</gene>
<dbReference type="EMBL" id="SGPJ01000998">
    <property type="protein sequence ID" value="THG92694.1"/>
    <property type="molecule type" value="Genomic_DNA"/>
</dbReference>
<evidence type="ECO:0000259" key="2">
    <source>
        <dbReference type="Pfam" id="PF00350"/>
    </source>
</evidence>
<comment type="caution">
    <text evidence="3">The sequence shown here is derived from an EMBL/GenBank/DDBJ whole genome shotgun (WGS) entry which is preliminary data.</text>
</comment>
<dbReference type="Proteomes" id="UP000309038">
    <property type="component" value="Unassembled WGS sequence"/>
</dbReference>
<feature type="domain" description="Dynamin N-terminal" evidence="2">
    <location>
        <begin position="662"/>
        <end position="710"/>
    </location>
</feature>
<name>A0A4S4K4S0_9APHY</name>
<proteinExistence type="predicted"/>
<feature type="compositionally biased region" description="Basic and acidic residues" evidence="1">
    <location>
        <begin position="213"/>
        <end position="227"/>
    </location>
</feature>
<keyword evidence="4" id="KW-1185">Reference proteome</keyword>
<feature type="non-terminal residue" evidence="3">
    <location>
        <position position="1"/>
    </location>
</feature>
<dbReference type="InterPro" id="IPR027417">
    <property type="entry name" value="P-loop_NTPase"/>
</dbReference>
<evidence type="ECO:0000313" key="4">
    <source>
        <dbReference type="Proteomes" id="UP000309038"/>
    </source>
</evidence>
<dbReference type="SUPFAM" id="SSF52540">
    <property type="entry name" value="P-loop containing nucleoside triphosphate hydrolases"/>
    <property type="match status" value="1"/>
</dbReference>
<organism evidence="3 4">
    <name type="scientific">Hermanssonia centrifuga</name>
    <dbReference type="NCBI Taxonomy" id="98765"/>
    <lineage>
        <taxon>Eukaryota</taxon>
        <taxon>Fungi</taxon>
        <taxon>Dikarya</taxon>
        <taxon>Basidiomycota</taxon>
        <taxon>Agaricomycotina</taxon>
        <taxon>Agaricomycetes</taxon>
        <taxon>Polyporales</taxon>
        <taxon>Meruliaceae</taxon>
        <taxon>Hermanssonia</taxon>
    </lineage>
</organism>
<dbReference type="Gene3D" id="3.40.50.300">
    <property type="entry name" value="P-loop containing nucleotide triphosphate hydrolases"/>
    <property type="match status" value="1"/>
</dbReference>
<evidence type="ECO:0000256" key="1">
    <source>
        <dbReference type="SAM" id="MobiDB-lite"/>
    </source>
</evidence>
<dbReference type="Pfam" id="PF00350">
    <property type="entry name" value="Dynamin_N"/>
    <property type="match status" value="1"/>
</dbReference>
<accession>A0A4S4K4S0</accession>
<reference evidence="3 4" key="1">
    <citation type="submission" date="2019-02" db="EMBL/GenBank/DDBJ databases">
        <title>Genome sequencing of the rare red list fungi Phlebia centrifuga.</title>
        <authorList>
            <person name="Buettner E."/>
            <person name="Kellner H."/>
        </authorList>
    </citation>
    <scope>NUCLEOTIDE SEQUENCE [LARGE SCALE GENOMIC DNA]</scope>
    <source>
        <strain evidence="3 4">DSM 108282</strain>
    </source>
</reference>
<protein>
    <recommendedName>
        <fullName evidence="2">Dynamin N-terminal domain-containing protein</fullName>
    </recommendedName>
</protein>
<feature type="region of interest" description="Disordered" evidence="1">
    <location>
        <begin position="196"/>
        <end position="234"/>
    </location>
</feature>
<dbReference type="InterPro" id="IPR045063">
    <property type="entry name" value="Dynamin_N"/>
</dbReference>
<dbReference type="PANTHER" id="PTHR36681">
    <property type="entry name" value="NUCLEAR GTPASE, GERMINAL CENTER-ASSOCIATED, TANDEM DUPLICATE 3"/>
    <property type="match status" value="1"/>
</dbReference>
<dbReference type="PANTHER" id="PTHR36681:SF3">
    <property type="entry name" value="NUCLEAR GTPASE, GERMINAL CENTER-ASSOCIATED, TANDEM DUPLICATE 3"/>
    <property type="match status" value="1"/>
</dbReference>
<sequence>LPYEAVTDFAEAFTRSIRPDDFVPSNLGYLELYKLYILFVIQTKHWQGIYTYMYPGSPSARPPLTADTPLRAASLSTVDKTQLIKSYIRSQREYHPHHVAEGKKVYESWNACPTQTPRVALGPSANPESSFRTAASHRSQISAEKPVGKPTRRQKRIDPAMGSAGQPHSEDKKFAIANYHKPPPLMQDNLNRYISSTKQPRPAKSNAPKKRARSPDADREAIFSERRERRRSKKAIVEQERALFVSDDSELDGRVAAGEKSNGRQSKGKGKNINLSAGLALMHGFSAENVGPNRLTLKPSFGVFQKGKASLKAKTKPKAPEKHKSGNAWSEMGFLNTSHLNQIQQLEPPIAEGPAALYLEKDGLNEEGNPEAIHPRCLGGSQPSIVSGDPVYSEMGFLPDTFYVATSSIDHEPYMPILNQTRSPTLAADTITYDRGRQQDDSSDCNDEPYVYSDGHGVAYSIRNQEMAYPCGILSNSAHFIGGSANTYRHDNVDSVFGRYPDEDLLCSQGPIYAEQFSTQNTEPKMDVDAQDFGDEIRASRQDIGDSSVPEDCNSSAGGPTWEFDQPIAGYTLDIDVDSISSTTGAGDLSRSAYGDLEGGYFYQSEDDITYVPEDALKQGLGMVKSMKHNIKRLELGSKLRKDVWLREIESLQGQGAPTTMIAICGATGAGKSSILNAILDDNIVPTSGMRACTAVVTEIGYHPKKTIDADVSFLSEAEWRQELAVLLDDLVDEDGKLKRSTDLRSDAGVAWQKVRAVNLIILQHAHKSN</sequence>
<evidence type="ECO:0000313" key="3">
    <source>
        <dbReference type="EMBL" id="THG92694.1"/>
    </source>
</evidence>
<feature type="region of interest" description="Disordered" evidence="1">
    <location>
        <begin position="117"/>
        <end position="169"/>
    </location>
</feature>
<dbReference type="AlphaFoldDB" id="A0A4S4K4S0"/>
<feature type="compositionally biased region" description="Polar residues" evidence="1">
    <location>
        <begin position="126"/>
        <end position="142"/>
    </location>
</feature>